<keyword evidence="6" id="KW-0282">Flagellum</keyword>
<evidence type="ECO:0000259" key="5">
    <source>
        <dbReference type="Pfam" id="PF00669"/>
    </source>
</evidence>
<dbReference type="InterPro" id="IPR001492">
    <property type="entry name" value="Flagellin"/>
</dbReference>
<dbReference type="PANTHER" id="PTHR42792">
    <property type="entry name" value="FLAGELLIN"/>
    <property type="match status" value="1"/>
</dbReference>
<dbReference type="EMBL" id="VOQR01000001">
    <property type="protein sequence ID" value="TXC73000.1"/>
    <property type="molecule type" value="Genomic_DNA"/>
</dbReference>
<dbReference type="AlphaFoldDB" id="A0A5C6UKP2"/>
<proteinExistence type="inferred from homology"/>
<name>A0A5C6UKP2_9SPHN</name>
<dbReference type="GO" id="GO:0005576">
    <property type="term" value="C:extracellular region"/>
    <property type="evidence" value="ECO:0007669"/>
    <property type="project" value="UniProtKB-SubCell"/>
</dbReference>
<keyword evidence="6" id="KW-0966">Cell projection</keyword>
<protein>
    <submittedName>
        <fullName evidence="6">Flagellar biosynthesis protein FlgL</fullName>
    </submittedName>
</protein>
<comment type="caution">
    <text evidence="6">The sequence shown here is derived from an EMBL/GenBank/DDBJ whole genome shotgun (WGS) entry which is preliminary data.</text>
</comment>
<evidence type="ECO:0000256" key="2">
    <source>
        <dbReference type="ARBA" id="ARBA00004613"/>
    </source>
</evidence>
<evidence type="ECO:0000313" key="7">
    <source>
        <dbReference type="Proteomes" id="UP000321250"/>
    </source>
</evidence>
<gene>
    <name evidence="6" type="ORF">FSB78_17030</name>
</gene>
<dbReference type="Pfam" id="PF00669">
    <property type="entry name" value="Flagellin_N"/>
    <property type="match status" value="1"/>
</dbReference>
<evidence type="ECO:0000256" key="4">
    <source>
        <dbReference type="ARBA" id="ARBA00023143"/>
    </source>
</evidence>
<organism evidence="6 7">
    <name type="scientific">Sphingomonas ginsenosidivorax</name>
    <dbReference type="NCBI Taxonomy" id="862135"/>
    <lineage>
        <taxon>Bacteria</taxon>
        <taxon>Pseudomonadati</taxon>
        <taxon>Pseudomonadota</taxon>
        <taxon>Alphaproteobacteria</taxon>
        <taxon>Sphingomonadales</taxon>
        <taxon>Sphingomonadaceae</taxon>
        <taxon>Sphingomonas</taxon>
    </lineage>
</organism>
<accession>A0A5C6UKP2</accession>
<comment type="subcellular location">
    <subcellularLocation>
        <location evidence="1">Bacterial flagellum</location>
    </subcellularLocation>
    <subcellularLocation>
        <location evidence="2">Secreted</location>
    </subcellularLocation>
</comment>
<reference evidence="6 7" key="1">
    <citation type="journal article" date="2013" name="Antonie Van Leeuwenhoek">
        <title>Sphingomonas ginsenosidivorax sp. nov., with the ability to transform ginsenosides.</title>
        <authorList>
            <person name="Jin X.F."/>
            <person name="Kim J.K."/>
            <person name="Liu Q.M."/>
            <person name="Kang M.S."/>
            <person name="He D."/>
            <person name="Jin F.X."/>
            <person name="Kim S.C."/>
            <person name="Im W.T."/>
        </authorList>
    </citation>
    <scope>NUCLEOTIDE SEQUENCE [LARGE SCALE GENOMIC DNA]</scope>
    <source>
        <strain evidence="6 7">KHI67</strain>
    </source>
</reference>
<dbReference type="GO" id="GO:0009288">
    <property type="term" value="C:bacterial-type flagellum"/>
    <property type="evidence" value="ECO:0007669"/>
    <property type="project" value="UniProtKB-SubCell"/>
</dbReference>
<keyword evidence="6" id="KW-0969">Cilium</keyword>
<evidence type="ECO:0000313" key="6">
    <source>
        <dbReference type="EMBL" id="TXC73000.1"/>
    </source>
</evidence>
<evidence type="ECO:0000256" key="3">
    <source>
        <dbReference type="ARBA" id="ARBA00005709"/>
    </source>
</evidence>
<dbReference type="Proteomes" id="UP000321250">
    <property type="component" value="Unassembled WGS sequence"/>
</dbReference>
<evidence type="ECO:0000256" key="1">
    <source>
        <dbReference type="ARBA" id="ARBA00004365"/>
    </source>
</evidence>
<dbReference type="Gene3D" id="1.20.1330.10">
    <property type="entry name" value="f41 fragment of flagellin, N-terminal domain"/>
    <property type="match status" value="1"/>
</dbReference>
<keyword evidence="4" id="KW-0975">Bacterial flagellum</keyword>
<comment type="similarity">
    <text evidence="3">Belongs to the bacterial flagellin family.</text>
</comment>
<dbReference type="PANTHER" id="PTHR42792:SF1">
    <property type="entry name" value="FLAGELLAR HOOK-ASSOCIATED PROTEIN 3"/>
    <property type="match status" value="1"/>
</dbReference>
<dbReference type="OrthoDB" id="7389561at2"/>
<sequence length="297" mass="30535">MQISTSVFYDRAANAIGSTSAKTDALNTQIASTKKFQAPSDDSVAYQRLAGLSRSTADGKSYDANLTMAASLLQQADTTLSAMTTQLQKASELAIQANNGTLNASQRAVIGQQLSGIADTIAGLANIKDLRGQPLFGGADGGAAVTRTADGRYSYAETAPSPIPIGDGQTVQAGETASRVLKFGDKDALSVIAGLAAALQSGEDLGTAGATAIDDLSAAGTQVTAMQASLGARAARVDLQQAAQKDIATDREETRSGIEDTDVVAATVELQKQMTILNATSASFTKLSSLSLFNYLK</sequence>
<dbReference type="InterPro" id="IPR001029">
    <property type="entry name" value="Flagellin_N"/>
</dbReference>
<dbReference type="SUPFAM" id="SSF64518">
    <property type="entry name" value="Phase 1 flagellin"/>
    <property type="match status" value="1"/>
</dbReference>
<dbReference type="GO" id="GO:0005198">
    <property type="term" value="F:structural molecule activity"/>
    <property type="evidence" value="ECO:0007669"/>
    <property type="project" value="InterPro"/>
</dbReference>
<feature type="domain" description="Flagellin N-terminal" evidence="5">
    <location>
        <begin position="3"/>
        <end position="138"/>
    </location>
</feature>
<keyword evidence="7" id="KW-1185">Reference proteome</keyword>